<evidence type="ECO:0000313" key="1">
    <source>
        <dbReference type="EMBL" id="KAK7946229.1"/>
    </source>
</evidence>
<accession>A0ABR1Q2K2</accession>
<organism evidence="1 2">
    <name type="scientific">Apiospora aurea</name>
    <dbReference type="NCBI Taxonomy" id="335848"/>
    <lineage>
        <taxon>Eukaryota</taxon>
        <taxon>Fungi</taxon>
        <taxon>Dikarya</taxon>
        <taxon>Ascomycota</taxon>
        <taxon>Pezizomycotina</taxon>
        <taxon>Sordariomycetes</taxon>
        <taxon>Xylariomycetidae</taxon>
        <taxon>Amphisphaeriales</taxon>
        <taxon>Apiosporaceae</taxon>
        <taxon>Apiospora</taxon>
    </lineage>
</organism>
<keyword evidence="2" id="KW-1185">Reference proteome</keyword>
<sequence length="132" mass="14941">MTPDLEGVLARGRDMHPTFPDGVQMTPGTFGVLNPKYTENMELPDLADKRGILQYVGLDDAMIDWALEKYHADFPSDPEELAVKSNEMNGDVPMKGYRFPLLDRFHTILMERGVSEIEELDMFAANRIILVP</sequence>
<dbReference type="GeneID" id="92079834"/>
<name>A0ABR1Q2K2_9PEZI</name>
<evidence type="ECO:0000313" key="2">
    <source>
        <dbReference type="Proteomes" id="UP001391051"/>
    </source>
</evidence>
<proteinExistence type="predicted"/>
<dbReference type="EMBL" id="JAQQWE010000007">
    <property type="protein sequence ID" value="KAK7946229.1"/>
    <property type="molecule type" value="Genomic_DNA"/>
</dbReference>
<reference evidence="1 2" key="1">
    <citation type="submission" date="2023-01" db="EMBL/GenBank/DDBJ databases">
        <title>Analysis of 21 Apiospora genomes using comparative genomics revels a genus with tremendous synthesis potential of carbohydrate active enzymes and secondary metabolites.</title>
        <authorList>
            <person name="Sorensen T."/>
        </authorList>
    </citation>
    <scope>NUCLEOTIDE SEQUENCE [LARGE SCALE GENOMIC DNA]</scope>
    <source>
        <strain evidence="1 2">CBS 24483</strain>
    </source>
</reference>
<protein>
    <submittedName>
        <fullName evidence="1">Uncharacterized protein</fullName>
    </submittedName>
</protein>
<gene>
    <name evidence="1" type="ORF">PG986_010550</name>
</gene>
<dbReference type="Proteomes" id="UP001391051">
    <property type="component" value="Unassembled WGS sequence"/>
</dbReference>
<dbReference type="RefSeq" id="XP_066696263.1">
    <property type="nucleotide sequence ID" value="XM_066846772.1"/>
</dbReference>
<comment type="caution">
    <text evidence="1">The sequence shown here is derived from an EMBL/GenBank/DDBJ whole genome shotgun (WGS) entry which is preliminary data.</text>
</comment>